<evidence type="ECO:0000313" key="6">
    <source>
        <dbReference type="Proteomes" id="UP000308705"/>
    </source>
</evidence>
<dbReference type="InterPro" id="IPR020476">
    <property type="entry name" value="Nudix_hydrolase"/>
</dbReference>
<dbReference type="AlphaFoldDB" id="A0A4U3M8A2"/>
<dbReference type="Pfam" id="PF00293">
    <property type="entry name" value="NUDIX"/>
    <property type="match status" value="1"/>
</dbReference>
<dbReference type="EMBL" id="SZQA01000029">
    <property type="protein sequence ID" value="TKK85228.1"/>
    <property type="molecule type" value="Genomic_DNA"/>
</dbReference>
<comment type="caution">
    <text evidence="5">The sequence shown here is derived from an EMBL/GenBank/DDBJ whole genome shotgun (WGS) entry which is preliminary data.</text>
</comment>
<name>A0A4U3M8A2_9ACTN</name>
<sequence>MTVTRLPRPSIRVTADLVILTVRSGELHVLLIDRGNPPYLGRPALPGGFVRDGETLEGAAYRELAEETGLLAGDITLEQLRAYSEPGRDPRGRVITIAYLALGPELPLPVAGTDAAAARWIPVEQALATELAFDHEEILRDCLESARARLEHTTAAATFCKEPFTVADLRHVYEAVWGQRLDPSNFRRKVTNTAGFIVPTGERRFPDVGRPAALYTRGPATLLIPPLLRTTTDEP</sequence>
<feature type="domain" description="Nudix hydrolase" evidence="4">
    <location>
        <begin position="11"/>
        <end position="146"/>
    </location>
</feature>
<proteinExistence type="inferred from homology"/>
<accession>A0A4U3M8A2</accession>
<evidence type="ECO:0000256" key="3">
    <source>
        <dbReference type="RuleBase" id="RU003476"/>
    </source>
</evidence>
<gene>
    <name evidence="5" type="ORF">FDA94_26525</name>
</gene>
<protein>
    <submittedName>
        <fullName evidence="5">NUDIX hydrolase</fullName>
    </submittedName>
</protein>
<reference evidence="5 6" key="1">
    <citation type="submission" date="2019-04" db="EMBL/GenBank/DDBJ databases">
        <title>Herbidospora sp. NEAU-GS14.nov., a novel actinomycete isolated from soil.</title>
        <authorList>
            <person name="Han L."/>
        </authorList>
    </citation>
    <scope>NUCLEOTIDE SEQUENCE [LARGE SCALE GENOMIC DNA]</scope>
    <source>
        <strain evidence="5 6">NEAU-GS14</strain>
    </source>
</reference>
<keyword evidence="6" id="KW-1185">Reference proteome</keyword>
<evidence type="ECO:0000313" key="5">
    <source>
        <dbReference type="EMBL" id="TKK85228.1"/>
    </source>
</evidence>
<keyword evidence="2 3" id="KW-0378">Hydrolase</keyword>
<dbReference type="InterPro" id="IPR036388">
    <property type="entry name" value="WH-like_DNA-bd_sf"/>
</dbReference>
<dbReference type="PROSITE" id="PS51462">
    <property type="entry name" value="NUDIX"/>
    <property type="match status" value="1"/>
</dbReference>
<comment type="similarity">
    <text evidence="1 3">Belongs to the Nudix hydrolase family.</text>
</comment>
<dbReference type="InterPro" id="IPR000086">
    <property type="entry name" value="NUDIX_hydrolase_dom"/>
</dbReference>
<dbReference type="OrthoDB" id="9786141at2"/>
<dbReference type="Proteomes" id="UP000308705">
    <property type="component" value="Unassembled WGS sequence"/>
</dbReference>
<dbReference type="InterPro" id="IPR020084">
    <property type="entry name" value="NUDIX_hydrolase_CS"/>
</dbReference>
<dbReference type="InterPro" id="IPR015797">
    <property type="entry name" value="NUDIX_hydrolase-like_dom_sf"/>
</dbReference>
<evidence type="ECO:0000256" key="2">
    <source>
        <dbReference type="ARBA" id="ARBA00022801"/>
    </source>
</evidence>
<dbReference type="InterPro" id="IPR036390">
    <property type="entry name" value="WH_DNA-bd_sf"/>
</dbReference>
<dbReference type="InterPro" id="IPR054105">
    <property type="entry name" value="WHD_NrtR"/>
</dbReference>
<organism evidence="5 6">
    <name type="scientific">Herbidospora galbida</name>
    <dbReference type="NCBI Taxonomy" id="2575442"/>
    <lineage>
        <taxon>Bacteria</taxon>
        <taxon>Bacillati</taxon>
        <taxon>Actinomycetota</taxon>
        <taxon>Actinomycetes</taxon>
        <taxon>Streptosporangiales</taxon>
        <taxon>Streptosporangiaceae</taxon>
        <taxon>Herbidospora</taxon>
    </lineage>
</organism>
<dbReference type="CDD" id="cd18873">
    <property type="entry name" value="NUDIX_NadM_like"/>
    <property type="match status" value="1"/>
</dbReference>
<dbReference type="Gene3D" id="1.10.10.10">
    <property type="entry name" value="Winged helix-like DNA-binding domain superfamily/Winged helix DNA-binding domain"/>
    <property type="match status" value="1"/>
</dbReference>
<dbReference type="SUPFAM" id="SSF46785">
    <property type="entry name" value="Winged helix' DNA-binding domain"/>
    <property type="match status" value="1"/>
</dbReference>
<dbReference type="PRINTS" id="PR00502">
    <property type="entry name" value="NUDIXFAMILY"/>
</dbReference>
<evidence type="ECO:0000256" key="1">
    <source>
        <dbReference type="ARBA" id="ARBA00005582"/>
    </source>
</evidence>
<dbReference type="PANTHER" id="PTHR43736">
    <property type="entry name" value="ADP-RIBOSE PYROPHOSPHATASE"/>
    <property type="match status" value="1"/>
</dbReference>
<dbReference type="GO" id="GO:0016787">
    <property type="term" value="F:hydrolase activity"/>
    <property type="evidence" value="ECO:0007669"/>
    <property type="project" value="UniProtKB-KW"/>
</dbReference>
<dbReference type="PROSITE" id="PS00893">
    <property type="entry name" value="NUDIX_BOX"/>
    <property type="match status" value="1"/>
</dbReference>
<dbReference type="PANTHER" id="PTHR43736:SF4">
    <property type="entry name" value="SLR1690 PROTEIN"/>
    <property type="match status" value="1"/>
</dbReference>
<dbReference type="RefSeq" id="WP_137249792.1">
    <property type="nucleotide sequence ID" value="NZ_SZQA01000029.1"/>
</dbReference>
<dbReference type="Pfam" id="PF21906">
    <property type="entry name" value="WHD_NrtR"/>
    <property type="match status" value="1"/>
</dbReference>
<dbReference type="SUPFAM" id="SSF55811">
    <property type="entry name" value="Nudix"/>
    <property type="match status" value="1"/>
</dbReference>
<dbReference type="Gene3D" id="3.90.79.10">
    <property type="entry name" value="Nucleoside Triphosphate Pyrophosphohydrolase"/>
    <property type="match status" value="1"/>
</dbReference>
<evidence type="ECO:0000259" key="4">
    <source>
        <dbReference type="PROSITE" id="PS51462"/>
    </source>
</evidence>